<dbReference type="Pfam" id="PF13084">
    <property type="entry name" value="DUF3943"/>
    <property type="match status" value="1"/>
</dbReference>
<feature type="signal peptide" evidence="1">
    <location>
        <begin position="1"/>
        <end position="32"/>
    </location>
</feature>
<keyword evidence="1" id="KW-0732">Signal</keyword>
<dbReference type="AlphaFoldDB" id="A0A7T7F884"/>
<dbReference type="InterPro" id="IPR025079">
    <property type="entry name" value="DUF3943"/>
</dbReference>
<feature type="domain" description="DUF3943" evidence="2">
    <location>
        <begin position="108"/>
        <end position="212"/>
    </location>
</feature>
<proteinExistence type="predicted"/>
<sequence>MNKFYSITLSKKFKALLMLLVASALYTSQVSAQVTFDAQKAFLDTTKKKQITEVPLNTRSQKKRFGRAVLYLGIAEFTPFAYDRWIAGKDYAKITFATVGHNLNPGHWQIDNDPFQTNQFGHPFHGSLFYSSFRVNGYSFWEAAPAAAAGSYLWETFAETQAPAPNDFINTTFGGIVLGEMTYRFANRLINNRATGFKRQVQEVAGLIMNPMNGLNRIVDGRWGKVRANSALHDSTKLNLEVDAGVRYYNTVAGFNTSGFYGRAKLTYGLPYDNYRVPFSNIYVNAEFGRDDSAKVNAINVYGSLTGWELKNDSSSRHLAVLSANYDYIRNAGVFYGGQSVKLNVFSEYNLHRKVKFNTGFSAGPVLLGAAPDPYFYNSRNYDYTTGASFAAGGGLSIKDRFFLNAEYRGGYLATINGYSSHYLLHTITSEIRFAVTKDLSLCADPGYLVIKGKYNKFAETQNTYSYFRATVRYGLNL</sequence>
<accession>A0A7T7F884</accession>
<evidence type="ECO:0000259" key="2">
    <source>
        <dbReference type="Pfam" id="PF13084"/>
    </source>
</evidence>
<evidence type="ECO:0000313" key="4">
    <source>
        <dbReference type="Proteomes" id="UP000429232"/>
    </source>
</evidence>
<dbReference type="RefSeq" id="WP_200229862.1">
    <property type="nucleotide sequence ID" value="NZ_CP066775.1"/>
</dbReference>
<dbReference type="KEGG" id="mgik:GO620_010515"/>
<gene>
    <name evidence="3" type="ORF">GO620_010515</name>
</gene>
<dbReference type="EMBL" id="CP066775">
    <property type="protein sequence ID" value="QQL48616.1"/>
    <property type="molecule type" value="Genomic_DNA"/>
</dbReference>
<evidence type="ECO:0000256" key="1">
    <source>
        <dbReference type="SAM" id="SignalP"/>
    </source>
</evidence>
<name>A0A7T7F884_9SPHI</name>
<feature type="chain" id="PRO_5031528909" evidence="1">
    <location>
        <begin position="33"/>
        <end position="478"/>
    </location>
</feature>
<protein>
    <submittedName>
        <fullName evidence="3">DUF3943 domain-containing protein</fullName>
    </submittedName>
</protein>
<dbReference type="Proteomes" id="UP000429232">
    <property type="component" value="Chromosome"/>
</dbReference>
<keyword evidence="4" id="KW-1185">Reference proteome</keyword>
<evidence type="ECO:0000313" key="3">
    <source>
        <dbReference type="EMBL" id="QQL48616.1"/>
    </source>
</evidence>
<reference evidence="3 4" key="1">
    <citation type="submission" date="2020-12" db="EMBL/GenBank/DDBJ databases">
        <title>HMF7856_wgs.fasta genome submission.</title>
        <authorList>
            <person name="Kang H."/>
            <person name="Kim H."/>
            <person name="Joh K."/>
        </authorList>
    </citation>
    <scope>NUCLEOTIDE SEQUENCE [LARGE SCALE GENOMIC DNA]</scope>
    <source>
        <strain evidence="3 4">HMF7856</strain>
    </source>
</reference>
<organism evidence="3 4">
    <name type="scientific">Mucilaginibacter ginkgonis</name>
    <dbReference type="NCBI Taxonomy" id="2682091"/>
    <lineage>
        <taxon>Bacteria</taxon>
        <taxon>Pseudomonadati</taxon>
        <taxon>Bacteroidota</taxon>
        <taxon>Sphingobacteriia</taxon>
        <taxon>Sphingobacteriales</taxon>
        <taxon>Sphingobacteriaceae</taxon>
        <taxon>Mucilaginibacter</taxon>
    </lineage>
</organism>